<proteinExistence type="predicted"/>
<evidence type="ECO:0000313" key="2">
    <source>
        <dbReference type="EMBL" id="BBD73401.1"/>
    </source>
</evidence>
<evidence type="ECO:0000313" key="3">
    <source>
        <dbReference type="Proteomes" id="UP000276741"/>
    </source>
</evidence>
<dbReference type="RefSeq" id="WP_126450568.1">
    <property type="nucleotide sequence ID" value="NZ_AP018553.1"/>
</dbReference>
<reference evidence="3" key="1">
    <citation type="submission" date="2018-04" db="EMBL/GenBank/DDBJ databases">
        <title>Complete genome sequence of Sulfodiicoccus acidiphilus strain HS-1.</title>
        <authorList>
            <person name="Sakai H.D."/>
            <person name="Kurosawa N."/>
        </authorList>
    </citation>
    <scope>NUCLEOTIDE SEQUENCE [LARGE SCALE GENOMIC DNA]</scope>
    <source>
        <strain evidence="3">HS-1</strain>
    </source>
</reference>
<keyword evidence="3" id="KW-1185">Reference proteome</keyword>
<dbReference type="InterPro" id="IPR036396">
    <property type="entry name" value="Cyt_P450_sf"/>
</dbReference>
<dbReference type="EMBL" id="AP018553">
    <property type="protein sequence ID" value="BBD73401.1"/>
    <property type="molecule type" value="Genomic_DNA"/>
</dbReference>
<dbReference type="SUPFAM" id="SSF48264">
    <property type="entry name" value="Cytochrome P450"/>
    <property type="match status" value="1"/>
</dbReference>
<feature type="compositionally biased region" description="Polar residues" evidence="1">
    <location>
        <begin position="69"/>
        <end position="79"/>
    </location>
</feature>
<dbReference type="GeneID" id="38667267"/>
<evidence type="ECO:0008006" key="4">
    <source>
        <dbReference type="Google" id="ProtNLM"/>
    </source>
</evidence>
<dbReference type="GO" id="GO:0016705">
    <property type="term" value="F:oxidoreductase activity, acting on paired donors, with incorporation or reduction of molecular oxygen"/>
    <property type="evidence" value="ECO:0007669"/>
    <property type="project" value="InterPro"/>
</dbReference>
<dbReference type="KEGG" id="sacd:HS1genome_1790"/>
<feature type="region of interest" description="Disordered" evidence="1">
    <location>
        <begin position="65"/>
        <end position="92"/>
    </location>
</feature>
<dbReference type="GO" id="GO:0004497">
    <property type="term" value="F:monooxygenase activity"/>
    <property type="evidence" value="ECO:0007669"/>
    <property type="project" value="InterPro"/>
</dbReference>
<sequence>MEYDHLNPYPFYAYMRRNSPVIRDDMGNWQFFRYEDVRKILTDWSRFSSRFPMGDTVLSGTVLNLDPRGTTSSGPSWRTPSRPPTWSCWRVG</sequence>
<accession>A0A348B5E9</accession>
<dbReference type="AlphaFoldDB" id="A0A348B5E9"/>
<dbReference type="Gene3D" id="3.30.43.20">
    <property type="match status" value="1"/>
</dbReference>
<organism evidence="2 3">
    <name type="scientific">Sulfodiicoccus acidiphilus</name>
    <dbReference type="NCBI Taxonomy" id="1670455"/>
    <lineage>
        <taxon>Archaea</taxon>
        <taxon>Thermoproteota</taxon>
        <taxon>Thermoprotei</taxon>
        <taxon>Sulfolobales</taxon>
        <taxon>Sulfolobaceae</taxon>
        <taxon>Sulfodiicoccus</taxon>
    </lineage>
</organism>
<gene>
    <name evidence="2" type="ORF">HS1genome_1790</name>
</gene>
<name>A0A348B5E9_9CREN</name>
<dbReference type="Proteomes" id="UP000276741">
    <property type="component" value="Chromosome"/>
</dbReference>
<evidence type="ECO:0000256" key="1">
    <source>
        <dbReference type="SAM" id="MobiDB-lite"/>
    </source>
</evidence>
<protein>
    <recommendedName>
        <fullName evidence="4">Cytochrome P450</fullName>
    </recommendedName>
</protein>
<dbReference type="GO" id="GO:0005506">
    <property type="term" value="F:iron ion binding"/>
    <property type="evidence" value="ECO:0007669"/>
    <property type="project" value="InterPro"/>
</dbReference>
<dbReference type="GO" id="GO:0020037">
    <property type="term" value="F:heme binding"/>
    <property type="evidence" value="ECO:0007669"/>
    <property type="project" value="InterPro"/>
</dbReference>